<dbReference type="PANTHER" id="PTHR27005:SF466">
    <property type="entry name" value="NON-FUNCTIONAL PSEUDOKINASE ZED1-LIKE"/>
    <property type="match status" value="1"/>
</dbReference>
<dbReference type="InterPro" id="IPR000719">
    <property type="entry name" value="Prot_kinase_dom"/>
</dbReference>
<feature type="domain" description="Protein kinase" evidence="3">
    <location>
        <begin position="29"/>
        <end position="339"/>
    </location>
</feature>
<dbReference type="Gramene" id="PRQ22275">
    <property type="protein sequence ID" value="PRQ22275"/>
    <property type="gene ID" value="RchiOBHm_Chr6g0248521"/>
</dbReference>
<keyword evidence="5" id="KW-1185">Reference proteome</keyword>
<dbReference type="GO" id="GO:0005524">
    <property type="term" value="F:ATP binding"/>
    <property type="evidence" value="ECO:0007669"/>
    <property type="project" value="UniProtKB-KW"/>
</dbReference>
<dbReference type="GO" id="GO:0007166">
    <property type="term" value="P:cell surface receptor signaling pathway"/>
    <property type="evidence" value="ECO:0007669"/>
    <property type="project" value="InterPro"/>
</dbReference>
<dbReference type="OMA" id="ETHIVDR"/>
<evidence type="ECO:0000256" key="2">
    <source>
        <dbReference type="ARBA" id="ARBA00022840"/>
    </source>
</evidence>
<dbReference type="GO" id="GO:0005886">
    <property type="term" value="C:plasma membrane"/>
    <property type="evidence" value="ECO:0007669"/>
    <property type="project" value="TreeGrafter"/>
</dbReference>
<keyword evidence="4" id="KW-0418">Kinase</keyword>
<sequence length="339" mass="38125">MPSNVLYSLLPCLKKEGKYANSSFLDNGSKLLEDLIASCDGKSNPIRHFSADELIRATNNFHPSCLIQECRPHAFRGSLDNRLVIIKTMEAADEARDEAIRNIVISVQMSTHKNVLKLLGCCLEFPLPVLVHEYATLGVLNKKGGLGDDEALPWKTRIRIAKQVSSAITYLHAAFPRPIIHRDLRPDCILLDEDFVPKLCDFSYSITIPPKQSHVKDIVKGTVGYLDPVYVKSAYISEKTDVYSFGVILLVFLTGRKPFKENQRGYFEYEDFIPYLKLQLACEGQIQTIVDPKILEELGEGDEQAQQQLHDFLSLALSCTQLESVAKELVRIEKSILPS</sequence>
<protein>
    <submittedName>
        <fullName evidence="4">Putative non-specific protein-tyrosine kinase RLK-Pelle-RLCK-XII-2 family</fullName>
        <ecNumber evidence="4">2.7.10.2</ecNumber>
    </submittedName>
</protein>
<gene>
    <name evidence="4" type="ORF">RchiOBHm_Chr6g0248521</name>
</gene>
<dbReference type="Gene3D" id="1.10.510.10">
    <property type="entry name" value="Transferase(Phosphotransferase) domain 1"/>
    <property type="match status" value="1"/>
</dbReference>
<keyword evidence="4" id="KW-0829">Tyrosine-protein kinase</keyword>
<dbReference type="SUPFAM" id="SSF56112">
    <property type="entry name" value="Protein kinase-like (PK-like)"/>
    <property type="match status" value="1"/>
</dbReference>
<reference evidence="4 5" key="1">
    <citation type="journal article" date="2018" name="Nat. Genet.">
        <title>The Rosa genome provides new insights in the design of modern roses.</title>
        <authorList>
            <person name="Bendahmane M."/>
        </authorList>
    </citation>
    <scope>NUCLEOTIDE SEQUENCE [LARGE SCALE GENOMIC DNA]</scope>
    <source>
        <strain evidence="5">cv. Old Blush</strain>
    </source>
</reference>
<evidence type="ECO:0000313" key="4">
    <source>
        <dbReference type="EMBL" id="PRQ22275.1"/>
    </source>
</evidence>
<accession>A0A2P6PK28</accession>
<organism evidence="4 5">
    <name type="scientific">Rosa chinensis</name>
    <name type="common">China rose</name>
    <dbReference type="NCBI Taxonomy" id="74649"/>
    <lineage>
        <taxon>Eukaryota</taxon>
        <taxon>Viridiplantae</taxon>
        <taxon>Streptophyta</taxon>
        <taxon>Embryophyta</taxon>
        <taxon>Tracheophyta</taxon>
        <taxon>Spermatophyta</taxon>
        <taxon>Magnoliopsida</taxon>
        <taxon>eudicotyledons</taxon>
        <taxon>Gunneridae</taxon>
        <taxon>Pentapetalae</taxon>
        <taxon>rosids</taxon>
        <taxon>fabids</taxon>
        <taxon>Rosales</taxon>
        <taxon>Rosaceae</taxon>
        <taxon>Rosoideae</taxon>
        <taxon>Rosoideae incertae sedis</taxon>
        <taxon>Rosa</taxon>
    </lineage>
</organism>
<dbReference type="Proteomes" id="UP000238479">
    <property type="component" value="Chromosome 6"/>
</dbReference>
<dbReference type="AlphaFoldDB" id="A0A2P6PK28"/>
<dbReference type="PROSITE" id="PS50011">
    <property type="entry name" value="PROTEIN_KINASE_DOM"/>
    <property type="match status" value="1"/>
</dbReference>
<dbReference type="PANTHER" id="PTHR27005">
    <property type="entry name" value="WALL-ASSOCIATED RECEPTOR KINASE-LIKE 21"/>
    <property type="match status" value="1"/>
</dbReference>
<keyword evidence="2" id="KW-0067">ATP-binding</keyword>
<evidence type="ECO:0000256" key="1">
    <source>
        <dbReference type="ARBA" id="ARBA00022741"/>
    </source>
</evidence>
<dbReference type="Pfam" id="PF00069">
    <property type="entry name" value="Pkinase"/>
    <property type="match status" value="1"/>
</dbReference>
<dbReference type="GO" id="GO:0004715">
    <property type="term" value="F:non-membrane spanning protein tyrosine kinase activity"/>
    <property type="evidence" value="ECO:0007669"/>
    <property type="project" value="UniProtKB-EC"/>
</dbReference>
<name>A0A2P6PK28_ROSCH</name>
<dbReference type="GO" id="GO:0004674">
    <property type="term" value="F:protein serine/threonine kinase activity"/>
    <property type="evidence" value="ECO:0007669"/>
    <property type="project" value="TreeGrafter"/>
</dbReference>
<dbReference type="EC" id="2.7.10.2" evidence="4"/>
<dbReference type="Gene3D" id="3.30.200.20">
    <property type="entry name" value="Phosphorylase Kinase, domain 1"/>
    <property type="match status" value="1"/>
</dbReference>
<comment type="caution">
    <text evidence="4">The sequence shown here is derived from an EMBL/GenBank/DDBJ whole genome shotgun (WGS) entry which is preliminary data.</text>
</comment>
<dbReference type="InterPro" id="IPR011009">
    <property type="entry name" value="Kinase-like_dom_sf"/>
</dbReference>
<evidence type="ECO:0000259" key="3">
    <source>
        <dbReference type="PROSITE" id="PS50011"/>
    </source>
</evidence>
<keyword evidence="1" id="KW-0547">Nucleotide-binding</keyword>
<keyword evidence="4" id="KW-0808">Transferase</keyword>
<dbReference type="EMBL" id="PDCK01000044">
    <property type="protein sequence ID" value="PRQ22275.1"/>
    <property type="molecule type" value="Genomic_DNA"/>
</dbReference>
<dbReference type="InterPro" id="IPR045274">
    <property type="entry name" value="WAK-like"/>
</dbReference>
<proteinExistence type="predicted"/>
<evidence type="ECO:0000313" key="5">
    <source>
        <dbReference type="Proteomes" id="UP000238479"/>
    </source>
</evidence>